<dbReference type="PANTHER" id="PTHR42849">
    <property type="entry name" value="N-ACETYLNEURAMINATE LYASE"/>
    <property type="match status" value="1"/>
</dbReference>
<comment type="caution">
    <text evidence="5">The sequence shown here is derived from an EMBL/GenBank/DDBJ whole genome shotgun (WGS) entry which is preliminary data.</text>
</comment>
<dbReference type="InterPro" id="IPR002220">
    <property type="entry name" value="DapA-like"/>
</dbReference>
<dbReference type="GO" id="GO:0019262">
    <property type="term" value="P:N-acetylneuraminate catabolic process"/>
    <property type="evidence" value="ECO:0007669"/>
    <property type="project" value="TreeGrafter"/>
</dbReference>
<dbReference type="Pfam" id="PF00701">
    <property type="entry name" value="DHDPS"/>
    <property type="match status" value="1"/>
</dbReference>
<dbReference type="PANTHER" id="PTHR42849:SF1">
    <property type="entry name" value="N-ACETYLNEURAMINATE LYASE"/>
    <property type="match status" value="1"/>
</dbReference>
<evidence type="ECO:0000256" key="1">
    <source>
        <dbReference type="ARBA" id="ARBA00023239"/>
    </source>
</evidence>
<reference evidence="5 6" key="1">
    <citation type="journal article" date="2013" name="Genome Announc.">
        <title>Draft genome sequence of an Actinobacterium, Brachybacterium muris strain UCD-AY4.</title>
        <authorList>
            <person name="Lo J.R."/>
            <person name="Lang J.M."/>
            <person name="Darling A.E."/>
            <person name="Eisen J.A."/>
            <person name="Coil D.A."/>
        </authorList>
    </citation>
    <scope>NUCLEOTIDE SEQUENCE [LARGE SCALE GENOMIC DNA]</scope>
    <source>
        <strain evidence="5 6">UCD-AY4</strain>
    </source>
</reference>
<dbReference type="PRINTS" id="PR00146">
    <property type="entry name" value="DHPICSNTHASE"/>
</dbReference>
<evidence type="ECO:0000256" key="4">
    <source>
        <dbReference type="PIRSR" id="PIRSR001365-2"/>
    </source>
</evidence>
<feature type="active site" description="Proton donor/acceptor" evidence="3">
    <location>
        <position position="133"/>
    </location>
</feature>
<evidence type="ECO:0008006" key="7">
    <source>
        <dbReference type="Google" id="ProtNLM"/>
    </source>
</evidence>
<gene>
    <name evidence="5" type="ORF">D641_0113240</name>
</gene>
<proteinExistence type="inferred from homology"/>
<dbReference type="Proteomes" id="UP000019754">
    <property type="component" value="Unassembled WGS sequence"/>
</dbReference>
<feature type="active site" description="Schiff-base intermediate with substrate" evidence="3">
    <location>
        <position position="161"/>
    </location>
</feature>
<dbReference type="EMBL" id="AORC01000018">
    <property type="protein sequence ID" value="EYT48151.1"/>
    <property type="molecule type" value="Genomic_DNA"/>
</dbReference>
<keyword evidence="1 2" id="KW-0456">Lyase</keyword>
<keyword evidence="6" id="KW-1185">Reference proteome</keyword>
<evidence type="ECO:0000313" key="6">
    <source>
        <dbReference type="Proteomes" id="UP000019754"/>
    </source>
</evidence>
<comment type="similarity">
    <text evidence="2">Belongs to the DapA family.</text>
</comment>
<dbReference type="GO" id="GO:0005829">
    <property type="term" value="C:cytosol"/>
    <property type="evidence" value="ECO:0007669"/>
    <property type="project" value="TreeGrafter"/>
</dbReference>
<dbReference type="GO" id="GO:0008747">
    <property type="term" value="F:N-acetylneuraminate lyase activity"/>
    <property type="evidence" value="ECO:0007669"/>
    <property type="project" value="TreeGrafter"/>
</dbReference>
<dbReference type="HOGENOM" id="CLU_049343_6_0_11"/>
<evidence type="ECO:0000256" key="3">
    <source>
        <dbReference type="PIRSR" id="PIRSR001365-1"/>
    </source>
</evidence>
<dbReference type="SMART" id="SM01130">
    <property type="entry name" value="DHDPS"/>
    <property type="match status" value="1"/>
</dbReference>
<organism evidence="5 6">
    <name type="scientific">Brachybacterium muris UCD-AY4</name>
    <dbReference type="NCBI Taxonomy" id="1249481"/>
    <lineage>
        <taxon>Bacteria</taxon>
        <taxon>Bacillati</taxon>
        <taxon>Actinomycetota</taxon>
        <taxon>Actinomycetes</taxon>
        <taxon>Micrococcales</taxon>
        <taxon>Dermabacteraceae</taxon>
        <taxon>Brachybacterium</taxon>
    </lineage>
</organism>
<dbReference type="AlphaFoldDB" id="A0A022KRF1"/>
<accession>A0A022KRF1</accession>
<dbReference type="PIRSF" id="PIRSF001365">
    <property type="entry name" value="DHDPS"/>
    <property type="match status" value="1"/>
</dbReference>
<dbReference type="RefSeq" id="WP_017823982.1">
    <property type="nucleotide sequence ID" value="NZ_AORC01000018.1"/>
</dbReference>
<sequence>MSLTGIFPALITPYDADGAVSPAINRRLVSTLNAEGADGYFVSGSSAECYLLDTRERMEILEATVEAAEGRPVIFHVAATDHRSTLEHARRAADAGASAVCANIPTFFTYSDQSLAAYYRDIREHTELPLLAYYIPSQTGRLLTADFFLDLAADGTLQGMKYTSSDLGILSRIRASRPDSFTILAGSDDTLLGALAHGANGGIGSSYNLICGVYAGIYRAFGAGDLEEARRLQSVSIAVLEEMGGWEFISFLKSVLRSRGLDTGQARTPMSPIPSELDDQLAGKLAAKTELEPYLISPV</sequence>
<protein>
    <recommendedName>
        <fullName evidence="7">N-acetylneuraminate lyase</fullName>
    </recommendedName>
</protein>
<dbReference type="SUPFAM" id="SSF51569">
    <property type="entry name" value="Aldolase"/>
    <property type="match status" value="1"/>
</dbReference>
<dbReference type="STRING" id="1249481.D641_0113240"/>
<dbReference type="OrthoDB" id="9778880at2"/>
<feature type="binding site" evidence="4">
    <location>
        <position position="203"/>
    </location>
    <ligand>
        <name>pyruvate</name>
        <dbReference type="ChEBI" id="CHEBI:15361"/>
    </ligand>
</feature>
<dbReference type="Gene3D" id="3.20.20.70">
    <property type="entry name" value="Aldolase class I"/>
    <property type="match status" value="1"/>
</dbReference>
<evidence type="ECO:0000256" key="2">
    <source>
        <dbReference type="PIRNR" id="PIRNR001365"/>
    </source>
</evidence>
<evidence type="ECO:0000313" key="5">
    <source>
        <dbReference type="EMBL" id="EYT48151.1"/>
    </source>
</evidence>
<name>A0A022KRF1_9MICO</name>
<dbReference type="InterPro" id="IPR013785">
    <property type="entry name" value="Aldolase_TIM"/>
</dbReference>